<dbReference type="AlphaFoldDB" id="A0A316DS87"/>
<feature type="domain" description="SPOR" evidence="2">
    <location>
        <begin position="55"/>
        <end position="123"/>
    </location>
</feature>
<feature type="signal peptide" evidence="1">
    <location>
        <begin position="1"/>
        <end position="25"/>
    </location>
</feature>
<dbReference type="GO" id="GO:0042834">
    <property type="term" value="F:peptidoglycan binding"/>
    <property type="evidence" value="ECO:0007669"/>
    <property type="project" value="InterPro"/>
</dbReference>
<name>A0A316DS87_9FLAO</name>
<accession>A0A316DS87</accession>
<sequence length="132" mass="15347">MKTLNIKISTFTVVCILFLTNLSFGQQGTVTINQDKDIDKLLAIKKEMNESEDTSDRYRIQIYSGNRSEAEKAQSTFKSLNIDLPSKLVYETPNYKIWVGNFRDRLEADRALKKVKTKFPTAFRFKPKKEKE</sequence>
<evidence type="ECO:0000313" key="3">
    <source>
        <dbReference type="EMBL" id="PWK20884.1"/>
    </source>
</evidence>
<dbReference type="InterPro" id="IPR007730">
    <property type="entry name" value="SPOR-like_dom"/>
</dbReference>
<dbReference type="RefSeq" id="WP_109681135.1">
    <property type="nucleotide sequence ID" value="NZ_QGGP01000001.1"/>
</dbReference>
<dbReference type="SUPFAM" id="SSF110997">
    <property type="entry name" value="Sporulation related repeat"/>
    <property type="match status" value="1"/>
</dbReference>
<reference evidence="3 4" key="1">
    <citation type="submission" date="2018-05" db="EMBL/GenBank/DDBJ databases">
        <title>Genomic Encyclopedia of Archaeal and Bacterial Type Strains, Phase II (KMG-II): from individual species to whole genera.</title>
        <authorList>
            <person name="Goeker M."/>
        </authorList>
    </citation>
    <scope>NUCLEOTIDE SEQUENCE [LARGE SCALE GENOMIC DNA]</scope>
    <source>
        <strain evidence="3 4">DSM 22637</strain>
    </source>
</reference>
<gene>
    <name evidence="3" type="ORF">LX78_00591</name>
</gene>
<keyword evidence="1" id="KW-0732">Signal</keyword>
<evidence type="ECO:0000313" key="4">
    <source>
        <dbReference type="Proteomes" id="UP000245430"/>
    </source>
</evidence>
<comment type="caution">
    <text evidence="3">The sequence shown here is derived from an EMBL/GenBank/DDBJ whole genome shotgun (WGS) entry which is preliminary data.</text>
</comment>
<dbReference type="Proteomes" id="UP000245430">
    <property type="component" value="Unassembled WGS sequence"/>
</dbReference>
<dbReference type="Pfam" id="PF05036">
    <property type="entry name" value="SPOR"/>
    <property type="match status" value="1"/>
</dbReference>
<feature type="chain" id="PRO_5016301207" evidence="1">
    <location>
        <begin position="26"/>
        <end position="132"/>
    </location>
</feature>
<dbReference type="EMBL" id="QGGP01000001">
    <property type="protein sequence ID" value="PWK20884.1"/>
    <property type="molecule type" value="Genomic_DNA"/>
</dbReference>
<evidence type="ECO:0000256" key="1">
    <source>
        <dbReference type="SAM" id="SignalP"/>
    </source>
</evidence>
<evidence type="ECO:0000259" key="2">
    <source>
        <dbReference type="Pfam" id="PF05036"/>
    </source>
</evidence>
<keyword evidence="4" id="KW-1185">Reference proteome</keyword>
<dbReference type="OrthoDB" id="2473397at2"/>
<protein>
    <submittedName>
        <fullName evidence="3">Sporulation related protein</fullName>
    </submittedName>
</protein>
<dbReference type="Gene3D" id="3.30.70.1070">
    <property type="entry name" value="Sporulation related repeat"/>
    <property type="match status" value="1"/>
</dbReference>
<dbReference type="InterPro" id="IPR036680">
    <property type="entry name" value="SPOR-like_sf"/>
</dbReference>
<proteinExistence type="predicted"/>
<organism evidence="3 4">
    <name type="scientific">Xanthomarina spongicola</name>
    <dbReference type="NCBI Taxonomy" id="570520"/>
    <lineage>
        <taxon>Bacteria</taxon>
        <taxon>Pseudomonadati</taxon>
        <taxon>Bacteroidota</taxon>
        <taxon>Flavobacteriia</taxon>
        <taxon>Flavobacteriales</taxon>
        <taxon>Flavobacteriaceae</taxon>
        <taxon>Xanthomarina</taxon>
    </lineage>
</organism>